<feature type="domain" description="Polysaccharide chain length determinant N-terminal" evidence="9">
    <location>
        <begin position="46"/>
        <end position="130"/>
    </location>
</feature>
<dbReference type="PANTHER" id="PTHR32309:SF13">
    <property type="entry name" value="FERRIC ENTEROBACTIN TRANSPORT PROTEIN FEPE"/>
    <property type="match status" value="1"/>
</dbReference>
<feature type="coiled-coil region" evidence="6">
    <location>
        <begin position="224"/>
        <end position="258"/>
    </location>
</feature>
<evidence type="ECO:0000256" key="7">
    <source>
        <dbReference type="SAM" id="MobiDB-lite"/>
    </source>
</evidence>
<feature type="compositionally biased region" description="Polar residues" evidence="7">
    <location>
        <begin position="1"/>
        <end position="12"/>
    </location>
</feature>
<reference evidence="11" key="1">
    <citation type="journal article" date="2019" name="Int. J. Syst. Evol. Microbiol.">
        <title>The Global Catalogue of Microorganisms (GCM) 10K type strain sequencing project: providing services to taxonomists for standard genome sequencing and annotation.</title>
        <authorList>
            <consortium name="The Broad Institute Genomics Platform"/>
            <consortium name="The Broad Institute Genome Sequencing Center for Infectious Disease"/>
            <person name="Wu L."/>
            <person name="Ma J."/>
        </authorList>
    </citation>
    <scope>NUCLEOTIDE SEQUENCE [LARGE SCALE GENOMIC DNA]</scope>
    <source>
        <strain evidence="11">CCUG 43117</strain>
    </source>
</reference>
<dbReference type="InterPro" id="IPR003856">
    <property type="entry name" value="LPS_length_determ_N"/>
</dbReference>
<sequence length="796" mass="84446">MKRSVMFTNETAVSEPEPRRDRRERRAAPAAVPAVMAKLTDPAWVVRTLWARKGLILLCAVLGLVLAALASLLLPPKYVSTAQLFIDPRDLRVLQNEVSPNATGGDPTSITSYLESQARIIASDSIKTPVVWSEGLDKDPEFGGEAPKSGLGRLIAEWWPKSGAPDHDGLVYALAALDRNVSVRRGERTFVIDISVTSREAAKAARIANALAETYLENQAKVRAEAAQRATASLTSRLEELRNRLRTAEDKAERYKEANNIVGVGAGRSMTEEQLALNNAQLVASRTRVTEARAKYDQIIATRPAGIEAGAIPEAVASNTMTALRAQLGAALAKEADLLASLGARHPALAAAQAQTRDARRQISDELSRIARSAKVELDRAVEAERQIARRVDQLTASQYAASRASVELRELEREVESSRVVYDAFLRRARETGELAGIDTTNARVIGAAMPPLEKSGISRRTLALLGGIAGGGAGVALALGLALFGPLPLPRRPVRQAEESEAAQPPAAAAPAEAKPVPAPLMAVPSAVAVAPRPAAAKAGWRRLVAINGGQAERVPDLLRTAAAPLLATLPAVRHRRWRRDDGEIRSVFQAKTHLVDVLDKPNAGFAKAVRTVRSALAAQASGGDHRRVLVLALRPHAGASTLALNLALDAAQAGLPAMLVDASLGEESLTRIYAPEAQFGLHDIVTGKVGLVRAALQDEGTGLFFLPRVGRTDLVGVEQIGSGFLEKARRFGPIIIDGGAVGTDGLALRFAEVADDIVLVLREGAVGEGDLASATAALGEQADKLRGFVVNEA</sequence>
<comment type="caution">
    <text evidence="10">The sequence shown here is derived from an EMBL/GenBank/DDBJ whole genome shotgun (WGS) entry which is preliminary data.</text>
</comment>
<feature type="region of interest" description="Disordered" evidence="7">
    <location>
        <begin position="1"/>
        <end position="27"/>
    </location>
</feature>
<evidence type="ECO:0000256" key="2">
    <source>
        <dbReference type="ARBA" id="ARBA00022475"/>
    </source>
</evidence>
<evidence type="ECO:0000256" key="4">
    <source>
        <dbReference type="ARBA" id="ARBA00022989"/>
    </source>
</evidence>
<dbReference type="Pfam" id="PF02706">
    <property type="entry name" value="Wzz"/>
    <property type="match status" value="1"/>
</dbReference>
<dbReference type="Gene3D" id="3.40.50.300">
    <property type="entry name" value="P-loop containing nucleotide triphosphate hydrolases"/>
    <property type="match status" value="1"/>
</dbReference>
<dbReference type="PANTHER" id="PTHR32309">
    <property type="entry name" value="TYROSINE-PROTEIN KINASE"/>
    <property type="match status" value="1"/>
</dbReference>
<dbReference type="InterPro" id="IPR027417">
    <property type="entry name" value="P-loop_NTPase"/>
</dbReference>
<evidence type="ECO:0000313" key="10">
    <source>
        <dbReference type="EMBL" id="MFC5505099.1"/>
    </source>
</evidence>
<keyword evidence="5 8" id="KW-0472">Membrane</keyword>
<evidence type="ECO:0000313" key="11">
    <source>
        <dbReference type="Proteomes" id="UP001596060"/>
    </source>
</evidence>
<gene>
    <name evidence="10" type="ORF">ACFPN9_07500</name>
</gene>
<keyword evidence="4 8" id="KW-1133">Transmembrane helix</keyword>
<dbReference type="InterPro" id="IPR050445">
    <property type="entry name" value="Bact_polysacc_biosynth/exp"/>
</dbReference>
<protein>
    <submittedName>
        <fullName evidence="10">Exopolysaccharide transport family protein</fullName>
    </submittedName>
</protein>
<feature type="coiled-coil region" evidence="6">
    <location>
        <begin position="402"/>
        <end position="429"/>
    </location>
</feature>
<evidence type="ECO:0000256" key="6">
    <source>
        <dbReference type="SAM" id="Coils"/>
    </source>
</evidence>
<proteinExistence type="predicted"/>
<feature type="region of interest" description="Disordered" evidence="7">
    <location>
        <begin position="497"/>
        <end position="516"/>
    </location>
</feature>
<keyword evidence="6" id="KW-0175">Coiled coil</keyword>
<accession>A0ABW0NZX7</accession>
<dbReference type="Proteomes" id="UP001596060">
    <property type="component" value="Unassembled WGS sequence"/>
</dbReference>
<keyword evidence="3 8" id="KW-0812">Transmembrane</keyword>
<feature type="transmembrane region" description="Helical" evidence="8">
    <location>
        <begin position="55"/>
        <end position="74"/>
    </location>
</feature>
<evidence type="ECO:0000256" key="5">
    <source>
        <dbReference type="ARBA" id="ARBA00023136"/>
    </source>
</evidence>
<feature type="compositionally biased region" description="Basic and acidic residues" evidence="7">
    <location>
        <begin position="16"/>
        <end position="27"/>
    </location>
</feature>
<dbReference type="SUPFAM" id="SSF52540">
    <property type="entry name" value="P-loop containing nucleoside triphosphate hydrolases"/>
    <property type="match status" value="1"/>
</dbReference>
<evidence type="ECO:0000259" key="9">
    <source>
        <dbReference type="Pfam" id="PF02706"/>
    </source>
</evidence>
<comment type="subcellular location">
    <subcellularLocation>
        <location evidence="1">Cell membrane</location>
        <topology evidence="1">Multi-pass membrane protein</topology>
    </subcellularLocation>
</comment>
<dbReference type="EMBL" id="JBHSLU010000012">
    <property type="protein sequence ID" value="MFC5505099.1"/>
    <property type="molecule type" value="Genomic_DNA"/>
</dbReference>
<evidence type="ECO:0000256" key="1">
    <source>
        <dbReference type="ARBA" id="ARBA00004651"/>
    </source>
</evidence>
<evidence type="ECO:0000256" key="8">
    <source>
        <dbReference type="SAM" id="Phobius"/>
    </source>
</evidence>
<evidence type="ECO:0000256" key="3">
    <source>
        <dbReference type="ARBA" id="ARBA00022692"/>
    </source>
</evidence>
<name>A0ABW0NZX7_9HYPH</name>
<keyword evidence="2" id="KW-1003">Cell membrane</keyword>
<organism evidence="10 11">
    <name type="scientific">Bosea massiliensis</name>
    <dbReference type="NCBI Taxonomy" id="151419"/>
    <lineage>
        <taxon>Bacteria</taxon>
        <taxon>Pseudomonadati</taxon>
        <taxon>Pseudomonadota</taxon>
        <taxon>Alphaproteobacteria</taxon>
        <taxon>Hyphomicrobiales</taxon>
        <taxon>Boseaceae</taxon>
        <taxon>Bosea</taxon>
    </lineage>
</organism>
<feature type="compositionally biased region" description="Low complexity" evidence="7">
    <location>
        <begin position="504"/>
        <end position="516"/>
    </location>
</feature>
<dbReference type="RefSeq" id="WP_156446483.1">
    <property type="nucleotide sequence ID" value="NZ_JBHSLU010000012.1"/>
</dbReference>
<keyword evidence="11" id="KW-1185">Reference proteome</keyword>